<feature type="non-terminal residue" evidence="2">
    <location>
        <position position="1"/>
    </location>
</feature>
<organism evidence="2 3">
    <name type="scientific">Erythranthe guttata</name>
    <name type="common">Yellow monkey flower</name>
    <name type="synonym">Mimulus guttatus</name>
    <dbReference type="NCBI Taxonomy" id="4155"/>
    <lineage>
        <taxon>Eukaryota</taxon>
        <taxon>Viridiplantae</taxon>
        <taxon>Streptophyta</taxon>
        <taxon>Embryophyta</taxon>
        <taxon>Tracheophyta</taxon>
        <taxon>Spermatophyta</taxon>
        <taxon>Magnoliopsida</taxon>
        <taxon>eudicotyledons</taxon>
        <taxon>Gunneridae</taxon>
        <taxon>Pentapetalae</taxon>
        <taxon>asterids</taxon>
        <taxon>lamiids</taxon>
        <taxon>Lamiales</taxon>
        <taxon>Phrymaceae</taxon>
        <taxon>Erythranthe</taxon>
    </lineage>
</organism>
<evidence type="ECO:0000256" key="1">
    <source>
        <dbReference type="SAM" id="Coils"/>
    </source>
</evidence>
<feature type="coiled-coil region" evidence="1">
    <location>
        <begin position="1"/>
        <end position="28"/>
    </location>
</feature>
<dbReference type="Proteomes" id="UP000030748">
    <property type="component" value="Unassembled WGS sequence"/>
</dbReference>
<keyword evidence="3" id="KW-1185">Reference proteome</keyword>
<name>A0A022RK74_ERYGU</name>
<evidence type="ECO:0000313" key="3">
    <source>
        <dbReference type="Proteomes" id="UP000030748"/>
    </source>
</evidence>
<reference evidence="2 3" key="1">
    <citation type="journal article" date="2013" name="Proc. Natl. Acad. Sci. U.S.A.">
        <title>Fine-scale variation in meiotic recombination in Mimulus inferred from population shotgun sequencing.</title>
        <authorList>
            <person name="Hellsten U."/>
            <person name="Wright K.M."/>
            <person name="Jenkins J."/>
            <person name="Shu S."/>
            <person name="Yuan Y."/>
            <person name="Wessler S.R."/>
            <person name="Schmutz J."/>
            <person name="Willis J.H."/>
            <person name="Rokhsar D.S."/>
        </authorList>
    </citation>
    <scope>NUCLEOTIDE SEQUENCE [LARGE SCALE GENOMIC DNA]</scope>
    <source>
        <strain evidence="3">cv. DUN x IM62</strain>
    </source>
</reference>
<keyword evidence="1" id="KW-0175">Coiled coil</keyword>
<proteinExistence type="predicted"/>
<sequence>ISMAEARIERLRARLAELTRRLEQNRKKIKFGDVMQILETYLRRRYKEQQDDLIRLSSAPLFWELYVNLRTRGISIIATMGDDVTLHYR</sequence>
<evidence type="ECO:0000313" key="2">
    <source>
        <dbReference type="EMBL" id="EYU39295.1"/>
    </source>
</evidence>
<dbReference type="AlphaFoldDB" id="A0A022RK74"/>
<dbReference type="EMBL" id="KI630450">
    <property type="protein sequence ID" value="EYU39295.1"/>
    <property type="molecule type" value="Genomic_DNA"/>
</dbReference>
<accession>A0A022RK74</accession>
<gene>
    <name evidence="2" type="ORF">MIMGU_mgv1a023423mg</name>
</gene>
<protein>
    <submittedName>
        <fullName evidence="2">Uncharacterized protein</fullName>
    </submittedName>
</protein>